<evidence type="ECO:0000259" key="5">
    <source>
        <dbReference type="Pfam" id="PF07992"/>
    </source>
</evidence>
<dbReference type="eggNOG" id="COG3634">
    <property type="taxonomic scope" value="Bacteria"/>
</dbReference>
<protein>
    <submittedName>
        <fullName evidence="7">Putative thioredoxin-disulfide reductase</fullName>
    </submittedName>
</protein>
<dbReference type="GO" id="GO:0004791">
    <property type="term" value="F:thioredoxin-disulfide reductase (NADPH) activity"/>
    <property type="evidence" value="ECO:0007669"/>
    <property type="project" value="UniProtKB-EC"/>
</dbReference>
<dbReference type="RefSeq" id="WP_006303390.1">
    <property type="nucleotide sequence ID" value="NZ_ACGK02000005.1"/>
</dbReference>
<dbReference type="PRINTS" id="PR00368">
    <property type="entry name" value="FADPNR"/>
</dbReference>
<dbReference type="Gene3D" id="3.40.30.80">
    <property type="match status" value="1"/>
</dbReference>
<keyword evidence="2" id="KW-0560">Oxidoreductase</keyword>
<dbReference type="EMBL" id="ACGK02000005">
    <property type="protein sequence ID" value="EGF22673.1"/>
    <property type="molecule type" value="Genomic_DNA"/>
</dbReference>
<dbReference type="AlphaFoldDB" id="F1T6U4"/>
<sequence>MDQNNHAPNDALPTNTPQPHTPQLDSLYDAIIVGGGPAGLTAGIYLARARYRVLIVEKKQFGGQITITNEVVNYPGVERISGKALTDTMRRQAESFGAELMLAEVTRIESDGDIKIVHTTKGDFSTLSILLAIGSAPRKIGFPGEEKFQGHGVAYCATCDGEFFTGKDVFVVGGGFAAAEESVFLTKYAKHVHILIREDDFTCAAASTDAARANEKITIHTNTEVAELTGDTMPSKLVTKNNKTGELHTYEAAPNDTFGVFVLAGYAPETQLVRDIVNLDARGNIITNAQKQTSAAGIYAAGDVCVKDLRQVVTATGEAAIAATEMERTIVHQQKKTGLIPRRPSTRVNDTQQHDTDATDTSAPKANALFDADMVEQLKGLCARMERSVILRLALDETNLSQELRAYCTQLHKISSKIQVEILAQEQASKEAYLPCVRVCNDKGQDSGLAFHGVPGGHEFTSFMLGLYNVAGPGQKLTDEQKRSIAALGATNVKILASLSCTMCPDTVVAAQHIAACNSSVSVDVYDIAHYPELKARYNVMSVPCIVVNDRDDVAFGRKDIDAMLELMRS</sequence>
<comment type="catalytic activity">
    <reaction evidence="3">
        <text>[thioredoxin]-dithiol + NADP(+) = [thioredoxin]-disulfide + NADPH + H(+)</text>
        <dbReference type="Rhea" id="RHEA:20345"/>
        <dbReference type="Rhea" id="RHEA-COMP:10698"/>
        <dbReference type="Rhea" id="RHEA-COMP:10700"/>
        <dbReference type="ChEBI" id="CHEBI:15378"/>
        <dbReference type="ChEBI" id="CHEBI:29950"/>
        <dbReference type="ChEBI" id="CHEBI:50058"/>
        <dbReference type="ChEBI" id="CHEBI:57783"/>
        <dbReference type="ChEBI" id="CHEBI:58349"/>
        <dbReference type="EC" id="1.8.1.9"/>
    </reaction>
</comment>
<dbReference type="OrthoDB" id="109585at2"/>
<dbReference type="NCBIfam" id="TIGR03143">
    <property type="entry name" value="AhpF_homolog"/>
    <property type="match status" value="1"/>
</dbReference>
<gene>
    <name evidence="7" type="ORF">HMPREF0091_11180</name>
</gene>
<evidence type="ECO:0000313" key="8">
    <source>
        <dbReference type="Proteomes" id="UP000005947"/>
    </source>
</evidence>
<dbReference type="SUPFAM" id="SSF52833">
    <property type="entry name" value="Thioredoxin-like"/>
    <property type="match status" value="2"/>
</dbReference>
<dbReference type="InterPro" id="IPR023753">
    <property type="entry name" value="FAD/NAD-binding_dom"/>
</dbReference>
<evidence type="ECO:0000256" key="3">
    <source>
        <dbReference type="ARBA" id="ARBA00048132"/>
    </source>
</evidence>
<proteinExistence type="predicted"/>
<dbReference type="InterPro" id="IPR017561">
    <property type="entry name" value="AhpF_homologue_put"/>
</dbReference>
<evidence type="ECO:0000256" key="2">
    <source>
        <dbReference type="ARBA" id="ARBA00023002"/>
    </source>
</evidence>
<dbReference type="Pfam" id="PF07992">
    <property type="entry name" value="Pyr_redox_2"/>
    <property type="match status" value="1"/>
</dbReference>
<keyword evidence="1" id="KW-0285">Flavoprotein</keyword>
<evidence type="ECO:0000259" key="6">
    <source>
        <dbReference type="Pfam" id="PF13192"/>
    </source>
</evidence>
<dbReference type="PRINTS" id="PR00469">
    <property type="entry name" value="PNDRDTASEII"/>
</dbReference>
<dbReference type="Gene3D" id="3.50.50.60">
    <property type="entry name" value="FAD/NAD(P)-binding domain"/>
    <property type="match status" value="2"/>
</dbReference>
<organism evidence="7 8">
    <name type="scientific">Fannyhessea vaginae DSM 15829</name>
    <dbReference type="NCBI Taxonomy" id="525256"/>
    <lineage>
        <taxon>Bacteria</taxon>
        <taxon>Bacillati</taxon>
        <taxon>Actinomycetota</taxon>
        <taxon>Coriobacteriia</taxon>
        <taxon>Coriobacteriales</taxon>
        <taxon>Atopobiaceae</taxon>
        <taxon>Fannyhessea</taxon>
    </lineage>
</organism>
<dbReference type="InterPro" id="IPR050097">
    <property type="entry name" value="Ferredoxin-NADP_redctase_2"/>
</dbReference>
<feature type="region of interest" description="Disordered" evidence="4">
    <location>
        <begin position="1"/>
        <end position="23"/>
    </location>
</feature>
<comment type="caution">
    <text evidence="7">The sequence shown here is derived from an EMBL/GenBank/DDBJ whole genome shotgun (WGS) entry which is preliminary data.</text>
</comment>
<dbReference type="InterPro" id="IPR036188">
    <property type="entry name" value="FAD/NAD-bd_sf"/>
</dbReference>
<keyword evidence="8" id="KW-1185">Reference proteome</keyword>
<dbReference type="GeneID" id="93210006"/>
<dbReference type="Pfam" id="PF13192">
    <property type="entry name" value="Thioredoxin_3"/>
    <property type="match status" value="1"/>
</dbReference>
<dbReference type="InterPro" id="IPR036249">
    <property type="entry name" value="Thioredoxin-like_sf"/>
</dbReference>
<dbReference type="eggNOG" id="COG0492">
    <property type="taxonomic scope" value="Bacteria"/>
</dbReference>
<dbReference type="PANTHER" id="PTHR48105">
    <property type="entry name" value="THIOREDOXIN REDUCTASE 1-RELATED-RELATED"/>
    <property type="match status" value="1"/>
</dbReference>
<evidence type="ECO:0000313" key="7">
    <source>
        <dbReference type="EMBL" id="EGF22673.1"/>
    </source>
</evidence>
<accession>F1T6U4</accession>
<feature type="region of interest" description="Disordered" evidence="4">
    <location>
        <begin position="332"/>
        <end position="363"/>
    </location>
</feature>
<reference evidence="7 8" key="1">
    <citation type="submission" date="2011-02" db="EMBL/GenBank/DDBJ databases">
        <authorList>
            <person name="Muzny D."/>
            <person name="Qin X."/>
            <person name="Buhay C."/>
            <person name="Dugan-Rocha S."/>
            <person name="Ding Y."/>
            <person name="Chen G."/>
            <person name="Hawes A."/>
            <person name="Holder M."/>
            <person name="Jhangiani S."/>
            <person name="Johnson A."/>
            <person name="Khan Z."/>
            <person name="Li Z."/>
            <person name="Liu W."/>
            <person name="Liu X."/>
            <person name="Perez L."/>
            <person name="Shen H."/>
            <person name="Wang Q."/>
            <person name="Watt J."/>
            <person name="Xi L."/>
            <person name="Xin Y."/>
            <person name="Zhou J."/>
            <person name="Deng J."/>
            <person name="Jiang H."/>
            <person name="Liu Y."/>
            <person name="Qu J."/>
            <person name="Song X.-Z."/>
            <person name="Zhang L."/>
            <person name="Villasana D."/>
            <person name="Johnson A."/>
            <person name="Liu J."/>
            <person name="Liyanage D."/>
            <person name="Lorensuhewa L."/>
            <person name="Robinson T."/>
            <person name="Song A."/>
            <person name="Song B.-B."/>
            <person name="Dinh H."/>
            <person name="Thornton R."/>
            <person name="Coyle M."/>
            <person name="Francisco L."/>
            <person name="Jackson L."/>
            <person name="Javaid M."/>
            <person name="Korchina V."/>
            <person name="Kovar C."/>
            <person name="Mata R."/>
            <person name="Mathew T."/>
            <person name="Ngo R."/>
            <person name="Nguyen L."/>
            <person name="Nguyen N."/>
            <person name="Okwuonu G."/>
            <person name="Ongeri F."/>
            <person name="Pham C."/>
            <person name="Simmons D."/>
            <person name="Wilczek-Boney K."/>
            <person name="Hale W."/>
            <person name="Jakkamsetti A."/>
            <person name="Pham P."/>
            <person name="Ruth R."/>
            <person name="San Lucas F."/>
            <person name="Warren J."/>
            <person name="Zhang J."/>
            <person name="Zhao Z."/>
            <person name="Zhou C."/>
            <person name="Zhu D."/>
            <person name="Lee S."/>
            <person name="Bess C."/>
            <person name="Blankenburg K."/>
            <person name="Forbes L."/>
            <person name="Fu Q."/>
            <person name="Gubbala S."/>
            <person name="Hirani K."/>
            <person name="Jayaseelan J.C."/>
            <person name="Lara F."/>
            <person name="Munidasa M."/>
            <person name="Palculict T."/>
            <person name="Patil S."/>
            <person name="Pu L.-L."/>
            <person name="Saada N."/>
            <person name="Tang L."/>
            <person name="Weissenberger G."/>
            <person name="Zhu Y."/>
            <person name="Hemphill L."/>
            <person name="Shang Y."/>
            <person name="Youmans B."/>
            <person name="Ayvaz T."/>
            <person name="Ross M."/>
            <person name="Santibanez J."/>
            <person name="Aqrawi P."/>
            <person name="Gross S."/>
            <person name="Joshi V."/>
            <person name="Fowler G."/>
            <person name="Nazareth L."/>
            <person name="Reid J."/>
            <person name="Worley K."/>
            <person name="Petrosino J."/>
            <person name="Highlander S."/>
            <person name="Gibbs R."/>
        </authorList>
    </citation>
    <scope>NUCLEOTIDE SEQUENCE [LARGE SCALE GENOMIC DNA]</scope>
    <source>
        <strain evidence="7 8">DSM 15829</strain>
    </source>
</reference>
<dbReference type="InterPro" id="IPR012336">
    <property type="entry name" value="Thioredoxin-like_fold"/>
</dbReference>
<dbReference type="CDD" id="cd02974">
    <property type="entry name" value="AhpF_NTD_N"/>
    <property type="match status" value="1"/>
</dbReference>
<dbReference type="Proteomes" id="UP000005947">
    <property type="component" value="Unassembled WGS sequence"/>
</dbReference>
<evidence type="ECO:0000256" key="1">
    <source>
        <dbReference type="ARBA" id="ARBA00022630"/>
    </source>
</evidence>
<feature type="domain" description="Thioredoxin-like fold" evidence="6">
    <location>
        <begin position="492"/>
        <end position="551"/>
    </location>
</feature>
<dbReference type="SUPFAM" id="SSF51905">
    <property type="entry name" value="FAD/NAD(P)-binding domain"/>
    <property type="match status" value="1"/>
</dbReference>
<evidence type="ECO:0000256" key="4">
    <source>
        <dbReference type="SAM" id="MobiDB-lite"/>
    </source>
</evidence>
<dbReference type="InterPro" id="IPR044142">
    <property type="entry name" value="AhpF_NTD_N"/>
</dbReference>
<feature type="domain" description="FAD/NAD(P)-binding" evidence="5">
    <location>
        <begin position="28"/>
        <end position="319"/>
    </location>
</feature>
<name>F1T6U4_9ACTN</name>